<organism evidence="3 4">
    <name type="scientific">Dioszegia hungarica</name>
    <dbReference type="NCBI Taxonomy" id="4972"/>
    <lineage>
        <taxon>Eukaryota</taxon>
        <taxon>Fungi</taxon>
        <taxon>Dikarya</taxon>
        <taxon>Basidiomycota</taxon>
        <taxon>Agaricomycotina</taxon>
        <taxon>Tremellomycetes</taxon>
        <taxon>Tremellales</taxon>
        <taxon>Bulleribasidiaceae</taxon>
        <taxon>Dioszegia</taxon>
    </lineage>
</organism>
<dbReference type="Pfam" id="PF01425">
    <property type="entry name" value="Amidase"/>
    <property type="match status" value="1"/>
</dbReference>
<dbReference type="PANTHER" id="PTHR42678:SF34">
    <property type="entry name" value="OS04G0183300 PROTEIN"/>
    <property type="match status" value="1"/>
</dbReference>
<sequence length="532" mass="56481">MRLIPTLLILVCCHVALANTDQAILRLEHTTGSLPSPPLPLGLNLLQTSIEELGIYLGNGSLTSVDLVKAYLHNAERDNHQGLNLRAVIQSAPTDNILAIATALDAERHAGQIRGPLHGIPILVKDNMATEIELGMDTSAGNTALKESKVKRDAEVVRKLRSAGAIISGKANLNEFSGWKAYPRSASDAMGKGGTWGWSAVGGQTSSAYVEGGCEAGGNPLGSSSGSAVGVSAGFAAAALGTDTTGSSIPPVALHYSVSVLDAVGPMGFTARDTAILLDVLTYNDGRYLKATQNPSLKSIRLGLVRRNFLDEADGRMTSLNACVSEVEQALRSTMAMLSKVAGAAVIHVNMQLNFADLVRLNAATGVVMTTGFKEDLEGYMAGLAESPVRTLRDVVEWNEAHAKEEFPPGQCCQQRLLDSLVSPGRKSSEYKQAWQTIHELGRDRGLGYLFDEYGMDALVFSPELGLPSGIVSPQGYAEGTAPMGYCKNGAPFGILFVVRPGQEEKLLGIMAGYEAIMPRRRTPAPMEKTST</sequence>
<dbReference type="InterPro" id="IPR036928">
    <property type="entry name" value="AS_sf"/>
</dbReference>
<feature type="chain" id="PRO_5041329695" evidence="1">
    <location>
        <begin position="19"/>
        <end position="532"/>
    </location>
</feature>
<evidence type="ECO:0000313" key="4">
    <source>
        <dbReference type="Proteomes" id="UP001164286"/>
    </source>
</evidence>
<feature type="domain" description="Amidase" evidence="2">
    <location>
        <begin position="66"/>
        <end position="249"/>
    </location>
</feature>
<evidence type="ECO:0000313" key="3">
    <source>
        <dbReference type="EMBL" id="KAI9635122.1"/>
    </source>
</evidence>
<dbReference type="Gene3D" id="3.90.1300.10">
    <property type="entry name" value="Amidase signature (AS) domain"/>
    <property type="match status" value="1"/>
</dbReference>
<accession>A0AA38H773</accession>
<gene>
    <name evidence="3" type="ORF">MKK02DRAFT_43802</name>
</gene>
<keyword evidence="4" id="KW-1185">Reference proteome</keyword>
<comment type="caution">
    <text evidence="3">The sequence shown here is derived from an EMBL/GenBank/DDBJ whole genome shotgun (WGS) entry which is preliminary data.</text>
</comment>
<dbReference type="InterPro" id="IPR023631">
    <property type="entry name" value="Amidase_dom"/>
</dbReference>
<evidence type="ECO:0000256" key="1">
    <source>
        <dbReference type="SAM" id="SignalP"/>
    </source>
</evidence>
<dbReference type="Proteomes" id="UP001164286">
    <property type="component" value="Unassembled WGS sequence"/>
</dbReference>
<protein>
    <submittedName>
        <fullName evidence="3">Amidase signature domain-containing protein</fullName>
    </submittedName>
</protein>
<dbReference type="GeneID" id="77731823"/>
<name>A0AA38H773_9TREE</name>
<dbReference type="PANTHER" id="PTHR42678">
    <property type="entry name" value="AMIDASE"/>
    <property type="match status" value="1"/>
</dbReference>
<dbReference type="RefSeq" id="XP_052944899.1">
    <property type="nucleotide sequence ID" value="XM_053092618.1"/>
</dbReference>
<proteinExistence type="predicted"/>
<feature type="signal peptide" evidence="1">
    <location>
        <begin position="1"/>
        <end position="18"/>
    </location>
</feature>
<dbReference type="SUPFAM" id="SSF75304">
    <property type="entry name" value="Amidase signature (AS) enzymes"/>
    <property type="match status" value="1"/>
</dbReference>
<keyword evidence="1" id="KW-0732">Signal</keyword>
<reference evidence="3" key="1">
    <citation type="journal article" date="2022" name="G3 (Bethesda)">
        <title>High quality genome of the basidiomycete yeast Dioszegia hungarica PDD-24b-2 isolated from cloud water.</title>
        <authorList>
            <person name="Jarrige D."/>
            <person name="Haridas S."/>
            <person name="Bleykasten-Grosshans C."/>
            <person name="Joly M."/>
            <person name="Nadalig T."/>
            <person name="Sancelme M."/>
            <person name="Vuilleumier S."/>
            <person name="Grigoriev I.V."/>
            <person name="Amato P."/>
            <person name="Bringel F."/>
        </authorList>
    </citation>
    <scope>NUCLEOTIDE SEQUENCE</scope>
    <source>
        <strain evidence="3">PDD-24b-2</strain>
    </source>
</reference>
<dbReference type="EMBL" id="JAKWFO010000005">
    <property type="protein sequence ID" value="KAI9635122.1"/>
    <property type="molecule type" value="Genomic_DNA"/>
</dbReference>
<dbReference type="AlphaFoldDB" id="A0AA38H773"/>
<evidence type="ECO:0000259" key="2">
    <source>
        <dbReference type="Pfam" id="PF01425"/>
    </source>
</evidence>